<dbReference type="InterPro" id="IPR029039">
    <property type="entry name" value="Flavoprotein-like_sf"/>
</dbReference>
<sequence length="208" mass="23323">MKVIAINGSPRKNGNTSQALKVMADELEQQGIEVEIIQIGQLNIHGCIGCGYCRTSEENHCVFKNDIVNEVAKKMREAEGFILASPTYYAGIAGTMKAFLDRVFYTSSNYFKYKVATSISVVRRAGGVDVVHQLNNYLNLAQTVISPSQYWTIAYGLEKGEVHQDKEGIQTLRKNAKSMAWLLKIIDAEKEKIPVPVEEDRVMTNFIR</sequence>
<evidence type="ECO:0000256" key="1">
    <source>
        <dbReference type="ARBA" id="ARBA00022630"/>
    </source>
</evidence>
<protein>
    <submittedName>
        <fullName evidence="4">Flavodoxin family protein</fullName>
    </submittedName>
</protein>
<dbReference type="Gene3D" id="3.40.50.360">
    <property type="match status" value="1"/>
</dbReference>
<dbReference type="RefSeq" id="WP_191739282.1">
    <property type="nucleotide sequence ID" value="NZ_JACSQB010000036.1"/>
</dbReference>
<comment type="caution">
    <text evidence="4">The sequence shown here is derived from an EMBL/GenBank/DDBJ whole genome shotgun (WGS) entry which is preliminary data.</text>
</comment>
<accession>A0ABR8YPZ6</accession>
<dbReference type="SUPFAM" id="SSF52218">
    <property type="entry name" value="Flavoproteins"/>
    <property type="match status" value="1"/>
</dbReference>
<name>A0ABR8YPZ6_9CLOT</name>
<reference evidence="4 5" key="1">
    <citation type="submission" date="2020-08" db="EMBL/GenBank/DDBJ databases">
        <title>A Genomic Blueprint of the Chicken Gut Microbiome.</title>
        <authorList>
            <person name="Gilroy R."/>
            <person name="Ravi A."/>
            <person name="Getino M."/>
            <person name="Pursley I."/>
            <person name="Horton D.L."/>
            <person name="Alikhan N.-F."/>
            <person name="Baker D."/>
            <person name="Gharbi K."/>
            <person name="Hall N."/>
            <person name="Watson M."/>
            <person name="Adriaenssens E.M."/>
            <person name="Foster-Nyarko E."/>
            <person name="Jarju S."/>
            <person name="Secka A."/>
            <person name="Antonio M."/>
            <person name="Oren A."/>
            <person name="Chaudhuri R."/>
            <person name="La Ragione R.M."/>
            <person name="Hildebrand F."/>
            <person name="Pallen M.J."/>
        </authorList>
    </citation>
    <scope>NUCLEOTIDE SEQUENCE [LARGE SCALE GENOMIC DNA]</scope>
    <source>
        <strain evidence="4 5">N37</strain>
    </source>
</reference>
<evidence type="ECO:0000313" key="4">
    <source>
        <dbReference type="EMBL" id="MBD8046310.1"/>
    </source>
</evidence>
<evidence type="ECO:0000256" key="2">
    <source>
        <dbReference type="ARBA" id="ARBA00022643"/>
    </source>
</evidence>
<evidence type="ECO:0000259" key="3">
    <source>
        <dbReference type="Pfam" id="PF03358"/>
    </source>
</evidence>
<dbReference type="Proteomes" id="UP000627166">
    <property type="component" value="Unassembled WGS sequence"/>
</dbReference>
<organism evidence="4 5">
    <name type="scientific">Clostridium faecium</name>
    <dbReference type="NCBI Taxonomy" id="2762223"/>
    <lineage>
        <taxon>Bacteria</taxon>
        <taxon>Bacillati</taxon>
        <taxon>Bacillota</taxon>
        <taxon>Clostridia</taxon>
        <taxon>Eubacteriales</taxon>
        <taxon>Clostridiaceae</taxon>
        <taxon>Clostridium</taxon>
    </lineage>
</organism>
<dbReference type="InterPro" id="IPR051796">
    <property type="entry name" value="ISF_SsuE-like"/>
</dbReference>
<keyword evidence="2" id="KW-0288">FMN</keyword>
<dbReference type="EMBL" id="JACSQB010000036">
    <property type="protein sequence ID" value="MBD8046310.1"/>
    <property type="molecule type" value="Genomic_DNA"/>
</dbReference>
<keyword evidence="1" id="KW-0285">Flavoprotein</keyword>
<proteinExistence type="predicted"/>
<keyword evidence="5" id="KW-1185">Reference proteome</keyword>
<feature type="domain" description="NADPH-dependent FMN reductase-like" evidence="3">
    <location>
        <begin position="1"/>
        <end position="155"/>
    </location>
</feature>
<evidence type="ECO:0000313" key="5">
    <source>
        <dbReference type="Proteomes" id="UP000627166"/>
    </source>
</evidence>
<dbReference type="PANTHER" id="PTHR43278:SF4">
    <property type="entry name" value="NAD(P)H-DEPENDENT FMN-CONTAINING OXIDOREDUCTASE YWQN-RELATED"/>
    <property type="match status" value="1"/>
</dbReference>
<dbReference type="PANTHER" id="PTHR43278">
    <property type="entry name" value="NAD(P)H-DEPENDENT FMN-CONTAINING OXIDOREDUCTASE YWQN-RELATED"/>
    <property type="match status" value="1"/>
</dbReference>
<dbReference type="Pfam" id="PF03358">
    <property type="entry name" value="FMN_red"/>
    <property type="match status" value="1"/>
</dbReference>
<dbReference type="InterPro" id="IPR005025">
    <property type="entry name" value="FMN_Rdtase-like_dom"/>
</dbReference>
<gene>
    <name evidence="4" type="ORF">H9637_04520</name>
</gene>